<organism evidence="1">
    <name type="scientific">Arundo donax</name>
    <name type="common">Giant reed</name>
    <name type="synonym">Donax arundinaceus</name>
    <dbReference type="NCBI Taxonomy" id="35708"/>
    <lineage>
        <taxon>Eukaryota</taxon>
        <taxon>Viridiplantae</taxon>
        <taxon>Streptophyta</taxon>
        <taxon>Embryophyta</taxon>
        <taxon>Tracheophyta</taxon>
        <taxon>Spermatophyta</taxon>
        <taxon>Magnoliopsida</taxon>
        <taxon>Liliopsida</taxon>
        <taxon>Poales</taxon>
        <taxon>Poaceae</taxon>
        <taxon>PACMAD clade</taxon>
        <taxon>Arundinoideae</taxon>
        <taxon>Arundineae</taxon>
        <taxon>Arundo</taxon>
    </lineage>
</organism>
<sequence>MTLELDRLCTNAPNKIIFAAKHATNHNKLYIIS</sequence>
<name>A0A0A9CP08_ARUDO</name>
<proteinExistence type="predicted"/>
<dbReference type="AlphaFoldDB" id="A0A0A9CP08"/>
<accession>A0A0A9CP08</accession>
<reference evidence="1" key="1">
    <citation type="submission" date="2014-09" db="EMBL/GenBank/DDBJ databases">
        <authorList>
            <person name="Magalhaes I.L.F."/>
            <person name="Oliveira U."/>
            <person name="Santos F.R."/>
            <person name="Vidigal T.H.D.A."/>
            <person name="Brescovit A.D."/>
            <person name="Santos A.J."/>
        </authorList>
    </citation>
    <scope>NUCLEOTIDE SEQUENCE</scope>
    <source>
        <tissue evidence="1">Shoot tissue taken approximately 20 cm above the soil surface</tissue>
    </source>
</reference>
<reference evidence="1" key="2">
    <citation type="journal article" date="2015" name="Data Brief">
        <title>Shoot transcriptome of the giant reed, Arundo donax.</title>
        <authorList>
            <person name="Barrero R.A."/>
            <person name="Guerrero F.D."/>
            <person name="Moolhuijzen P."/>
            <person name="Goolsby J.A."/>
            <person name="Tidwell J."/>
            <person name="Bellgard S.E."/>
            <person name="Bellgard M.I."/>
        </authorList>
    </citation>
    <scope>NUCLEOTIDE SEQUENCE</scope>
    <source>
        <tissue evidence="1">Shoot tissue taken approximately 20 cm above the soil surface</tissue>
    </source>
</reference>
<protein>
    <submittedName>
        <fullName evidence="1">Uncharacterized protein</fullName>
    </submittedName>
</protein>
<evidence type="ECO:0000313" key="1">
    <source>
        <dbReference type="EMBL" id="JAD73242.1"/>
    </source>
</evidence>
<dbReference type="EMBL" id="GBRH01224653">
    <property type="protein sequence ID" value="JAD73242.1"/>
    <property type="molecule type" value="Transcribed_RNA"/>
</dbReference>